<comment type="similarity">
    <text evidence="1">Belongs to the ATP-dependent AMP-binding enzyme family.</text>
</comment>
<accession>A0A3S5Y104</accession>
<feature type="domain" description="AMP-dependent synthetase/ligase" evidence="2">
    <location>
        <begin position="48"/>
        <end position="339"/>
    </location>
</feature>
<dbReference type="NCBIfam" id="NF005858">
    <property type="entry name" value="PRK07787.1"/>
    <property type="match status" value="1"/>
</dbReference>
<dbReference type="SUPFAM" id="SSF56801">
    <property type="entry name" value="Acetyl-CoA synthetase-like"/>
    <property type="match status" value="1"/>
</dbReference>
<dbReference type="Gene3D" id="3.40.50.12780">
    <property type="entry name" value="N-terminal domain of ligase-like"/>
    <property type="match status" value="1"/>
</dbReference>
<proteinExistence type="inferred from homology"/>
<feature type="domain" description="AMP-binding enzyme C-terminal" evidence="3">
    <location>
        <begin position="391"/>
        <end position="463"/>
    </location>
</feature>
<dbReference type="InterPro" id="IPR045851">
    <property type="entry name" value="AMP-bd_C_sf"/>
</dbReference>
<evidence type="ECO:0000256" key="1">
    <source>
        <dbReference type="ARBA" id="ARBA00006432"/>
    </source>
</evidence>
<dbReference type="Pfam" id="PF13193">
    <property type="entry name" value="AMP-binding_C"/>
    <property type="match status" value="1"/>
</dbReference>
<dbReference type="GO" id="GO:0006631">
    <property type="term" value="P:fatty acid metabolic process"/>
    <property type="evidence" value="ECO:0007669"/>
    <property type="project" value="TreeGrafter"/>
</dbReference>
<dbReference type="EMBL" id="FN563149">
    <property type="protein sequence ID" value="CBH46222.1"/>
    <property type="molecule type" value="Genomic_DNA"/>
</dbReference>
<sequence length="477" mass="50176">MTTLMPRPLLTSLVDRGNGSGDRPAVRVGDGALTRSDLIAAGAAVADEISGATSVAIDATATLETVIAVTGCLMAGVPAVPVPPDSGPAERDHILKDSGAQLWLGGRREDVTLPHVPIHARARSGSTYAEPDPGTTAMIMYTSGTTGAPKGVVLARSAIAAGLDGLAEAWDWSPDDTLVHGLPLFHVHGLILGVVGALRHGSPLVHTVRPTPESYAAAGGSLYFGVPTVWSRVCADESAARTLGSARLLVSGSAPLPVPVFERMQALTGSAPIERYGMSETLITLSTRFDGERRPGWVGLPIRGVAARLRDQAGNPVAHDGETLGQLEIAGATLFDGYLGNFDKTAESMTDDGWFKTGDIAVVDEQGFHRIVGRESIDMIKSGGYRIGAGEVEQALLAHPGVKEAAVVGVPDDDLGQRIVAFIVGDCNDHRELSNFVAQTLSIHKRPREIRVVDVLPRNAMGKVQKKLLVDDYRAGR</sequence>
<dbReference type="CDD" id="cd05941">
    <property type="entry name" value="MCS"/>
    <property type="match status" value="1"/>
</dbReference>
<evidence type="ECO:0000313" key="5">
    <source>
        <dbReference type="Proteomes" id="UP000006892"/>
    </source>
</evidence>
<dbReference type="Proteomes" id="UP001154400">
    <property type="component" value="Chromosome"/>
</dbReference>
<dbReference type="PANTHER" id="PTHR43201:SF8">
    <property type="entry name" value="ACYL-COA SYNTHETASE FAMILY MEMBER 3"/>
    <property type="match status" value="1"/>
</dbReference>
<dbReference type="RefSeq" id="WP_013414412.1">
    <property type="nucleotide sequence ID" value="NC_014659.1"/>
</dbReference>
<dbReference type="KEGG" id="req:REQ_00680"/>
<dbReference type="InterPro" id="IPR020845">
    <property type="entry name" value="AMP-binding_CS"/>
</dbReference>
<dbReference type="InterPro" id="IPR000873">
    <property type="entry name" value="AMP-dep_synth/lig_dom"/>
</dbReference>
<dbReference type="PROSITE" id="PS00455">
    <property type="entry name" value="AMP_BINDING"/>
    <property type="match status" value="1"/>
</dbReference>
<reference evidence="4" key="1">
    <citation type="journal article" date="2010" name="PLoS Genet.">
        <title>The genome of a pathogenic rhodococcus: cooptive virulence underpinned by key gene acquisitions.</title>
        <authorList>
            <person name="Letek M."/>
            <person name="Gonzalez P."/>
            <person name="Macarthur I."/>
            <person name="Rodriguez H."/>
            <person name="Freeman T.C."/>
            <person name="Valero-Rello A."/>
            <person name="Blanco M."/>
            <person name="Buckley T."/>
            <person name="Cherevach I."/>
            <person name="Fahey R."/>
            <person name="Hapeshi A."/>
            <person name="Holdstock J."/>
            <person name="Leadon D."/>
            <person name="Navas J."/>
            <person name="Ocampo A."/>
            <person name="Quail M.A."/>
            <person name="Sanders M."/>
            <person name="Scortti M.M."/>
            <person name="Prescott J.F."/>
            <person name="Fogarty U."/>
            <person name="Meijer W.G."/>
            <person name="Parkhill J."/>
            <person name="Bentley S.D."/>
            <person name="Vazquez-Boland J.A."/>
        </authorList>
    </citation>
    <scope>NUCLEOTIDE SEQUENCE [LARGE SCALE GENOMIC DNA]</scope>
    <source>
        <strain evidence="4 5">103S</strain>
    </source>
</reference>
<evidence type="ECO:0000313" key="4">
    <source>
        <dbReference type="EMBL" id="CBH46222.1"/>
    </source>
</evidence>
<dbReference type="PANTHER" id="PTHR43201">
    <property type="entry name" value="ACYL-COA SYNTHETASE"/>
    <property type="match status" value="1"/>
</dbReference>
<evidence type="ECO:0000259" key="3">
    <source>
        <dbReference type="Pfam" id="PF13193"/>
    </source>
</evidence>
<dbReference type="GO" id="GO:0031956">
    <property type="term" value="F:medium-chain fatty acid-CoA ligase activity"/>
    <property type="evidence" value="ECO:0007669"/>
    <property type="project" value="TreeGrafter"/>
</dbReference>
<dbReference type="Gene3D" id="3.30.300.30">
    <property type="match status" value="1"/>
</dbReference>
<dbReference type="AlphaFoldDB" id="A0A3S5Y104"/>
<organism evidence="4">
    <name type="scientific">Rhodococcus hoagii (strain 103S)</name>
    <name type="common">Rhodococcus equi</name>
    <dbReference type="NCBI Taxonomy" id="685727"/>
    <lineage>
        <taxon>Bacteria</taxon>
        <taxon>Bacillati</taxon>
        <taxon>Actinomycetota</taxon>
        <taxon>Actinomycetes</taxon>
        <taxon>Mycobacteriales</taxon>
        <taxon>Nocardiaceae</taxon>
        <taxon>Prescottella</taxon>
    </lineage>
</organism>
<protein>
    <submittedName>
        <fullName evidence="4">Acyl-CoA ligase/synthetase</fullName>
    </submittedName>
</protein>
<evidence type="ECO:0000259" key="2">
    <source>
        <dbReference type="Pfam" id="PF00501"/>
    </source>
</evidence>
<gene>
    <name evidence="4" type="ordered locus">REQ_00680</name>
</gene>
<name>A0A3S5Y104_RHOH1</name>
<dbReference type="InterPro" id="IPR042099">
    <property type="entry name" value="ANL_N_sf"/>
</dbReference>
<keyword evidence="4" id="KW-0436">Ligase</keyword>
<dbReference type="Pfam" id="PF00501">
    <property type="entry name" value="AMP-binding"/>
    <property type="match status" value="1"/>
</dbReference>
<dbReference type="InterPro" id="IPR025110">
    <property type="entry name" value="AMP-bd_C"/>
</dbReference>